<proteinExistence type="predicted"/>
<protein>
    <submittedName>
        <fullName evidence="1">Uncharacterized protein</fullName>
    </submittedName>
</protein>
<comment type="caution">
    <text evidence="1">The sequence shown here is derived from an EMBL/GenBank/DDBJ whole genome shotgun (WGS) entry which is preliminary data.</text>
</comment>
<organism evidence="1 2">
    <name type="scientific">Trifolium medium</name>
    <dbReference type="NCBI Taxonomy" id="97028"/>
    <lineage>
        <taxon>Eukaryota</taxon>
        <taxon>Viridiplantae</taxon>
        <taxon>Streptophyta</taxon>
        <taxon>Embryophyta</taxon>
        <taxon>Tracheophyta</taxon>
        <taxon>Spermatophyta</taxon>
        <taxon>Magnoliopsida</taxon>
        <taxon>eudicotyledons</taxon>
        <taxon>Gunneridae</taxon>
        <taxon>Pentapetalae</taxon>
        <taxon>rosids</taxon>
        <taxon>fabids</taxon>
        <taxon>Fabales</taxon>
        <taxon>Fabaceae</taxon>
        <taxon>Papilionoideae</taxon>
        <taxon>50 kb inversion clade</taxon>
        <taxon>NPAAA clade</taxon>
        <taxon>Hologalegina</taxon>
        <taxon>IRL clade</taxon>
        <taxon>Trifolieae</taxon>
        <taxon>Trifolium</taxon>
    </lineage>
</organism>
<evidence type="ECO:0000313" key="1">
    <source>
        <dbReference type="EMBL" id="MCI18293.1"/>
    </source>
</evidence>
<name>A0A392Q1K8_9FABA</name>
<dbReference type="AlphaFoldDB" id="A0A392Q1K8"/>
<dbReference type="Proteomes" id="UP000265520">
    <property type="component" value="Unassembled WGS sequence"/>
</dbReference>
<keyword evidence="2" id="KW-1185">Reference proteome</keyword>
<accession>A0A392Q1K8</accession>
<dbReference type="EMBL" id="LXQA010109499">
    <property type="protein sequence ID" value="MCI18293.1"/>
    <property type="molecule type" value="Genomic_DNA"/>
</dbReference>
<feature type="non-terminal residue" evidence="1">
    <location>
        <position position="1"/>
    </location>
</feature>
<evidence type="ECO:0000313" key="2">
    <source>
        <dbReference type="Proteomes" id="UP000265520"/>
    </source>
</evidence>
<reference evidence="1 2" key="1">
    <citation type="journal article" date="2018" name="Front. Plant Sci.">
        <title>Red Clover (Trifolium pratense) and Zigzag Clover (T. medium) - A Picture of Genomic Similarities and Differences.</title>
        <authorList>
            <person name="Dluhosova J."/>
            <person name="Istvanek J."/>
            <person name="Nedelnik J."/>
            <person name="Repkova J."/>
        </authorList>
    </citation>
    <scope>NUCLEOTIDE SEQUENCE [LARGE SCALE GENOMIC DNA]</scope>
    <source>
        <strain evidence="2">cv. 10/8</strain>
        <tissue evidence="1">Leaf</tissue>
    </source>
</reference>
<sequence length="88" mass="9862">TPLLRKRILNLSYRGSTDQSQPSKFARFGLTAMTFHSFTPGGLKNSFKQRFKGSSSKGQSFRTPEGLRLLEMGESSQARIDPLDHLLC</sequence>